<protein>
    <submittedName>
        <fullName evidence="2">Uncharacterized protein</fullName>
    </submittedName>
</protein>
<keyword evidence="1" id="KW-0472">Membrane</keyword>
<proteinExistence type="predicted"/>
<evidence type="ECO:0000313" key="2">
    <source>
        <dbReference type="EMBL" id="KAJ8977504.1"/>
    </source>
</evidence>
<sequence>MEYKSPCNEVNPKSPAMVVQKPSQLPPHLAQVPYIVISPQPSYIQLPSAHMMPCPHLRKSSNTMSPSPNYYFATPNVTPISPVPLMMQSQMFFPPDFSANQFYTTNANPNVLNSSNDFLNARINQNNIMFYILLHIIFITPTLNFPFIDSVLSTQYSNID</sequence>
<evidence type="ECO:0000256" key="1">
    <source>
        <dbReference type="SAM" id="Phobius"/>
    </source>
</evidence>
<comment type="caution">
    <text evidence="2">The sequence shown here is derived from an EMBL/GenBank/DDBJ whole genome shotgun (WGS) entry which is preliminary data.</text>
</comment>
<dbReference type="EMBL" id="JAPWTJ010000538">
    <property type="protein sequence ID" value="KAJ8977504.1"/>
    <property type="molecule type" value="Genomic_DNA"/>
</dbReference>
<name>A0ABQ9JHV9_9CUCU</name>
<keyword evidence="3" id="KW-1185">Reference proteome</keyword>
<evidence type="ECO:0000313" key="3">
    <source>
        <dbReference type="Proteomes" id="UP001162164"/>
    </source>
</evidence>
<feature type="transmembrane region" description="Helical" evidence="1">
    <location>
        <begin position="128"/>
        <end position="148"/>
    </location>
</feature>
<dbReference type="Proteomes" id="UP001162164">
    <property type="component" value="Unassembled WGS sequence"/>
</dbReference>
<reference evidence="2" key="1">
    <citation type="journal article" date="2023" name="Insect Mol. Biol.">
        <title>Genome sequencing provides insights into the evolution of gene families encoding plant cell wall-degrading enzymes in longhorned beetles.</title>
        <authorList>
            <person name="Shin N.R."/>
            <person name="Okamura Y."/>
            <person name="Kirsch R."/>
            <person name="Pauchet Y."/>
        </authorList>
    </citation>
    <scope>NUCLEOTIDE SEQUENCE</scope>
    <source>
        <strain evidence="2">MMC_N1</strain>
    </source>
</reference>
<keyword evidence="1" id="KW-1133">Transmembrane helix</keyword>
<gene>
    <name evidence="2" type="ORF">NQ317_017122</name>
</gene>
<keyword evidence="1" id="KW-0812">Transmembrane</keyword>
<organism evidence="2 3">
    <name type="scientific">Molorchus minor</name>
    <dbReference type="NCBI Taxonomy" id="1323400"/>
    <lineage>
        <taxon>Eukaryota</taxon>
        <taxon>Metazoa</taxon>
        <taxon>Ecdysozoa</taxon>
        <taxon>Arthropoda</taxon>
        <taxon>Hexapoda</taxon>
        <taxon>Insecta</taxon>
        <taxon>Pterygota</taxon>
        <taxon>Neoptera</taxon>
        <taxon>Endopterygota</taxon>
        <taxon>Coleoptera</taxon>
        <taxon>Polyphaga</taxon>
        <taxon>Cucujiformia</taxon>
        <taxon>Chrysomeloidea</taxon>
        <taxon>Cerambycidae</taxon>
        <taxon>Lamiinae</taxon>
        <taxon>Monochamini</taxon>
        <taxon>Molorchus</taxon>
    </lineage>
</organism>
<accession>A0ABQ9JHV9</accession>